<dbReference type="InterPro" id="IPR003016">
    <property type="entry name" value="2-oxoA_DH_lipoyl-BS"/>
</dbReference>
<dbReference type="Gene3D" id="4.10.320.10">
    <property type="entry name" value="E3-binding domain"/>
    <property type="match status" value="1"/>
</dbReference>
<dbReference type="InterPro" id="IPR004167">
    <property type="entry name" value="PSBD"/>
</dbReference>
<dbReference type="Pfam" id="PF00364">
    <property type="entry name" value="Biotin_lipoyl"/>
    <property type="match status" value="1"/>
</dbReference>
<accession>A0A1X2GLZ2</accession>
<dbReference type="PROSITE" id="PS50968">
    <property type="entry name" value="BIOTINYL_LIPOYL"/>
    <property type="match status" value="1"/>
</dbReference>
<name>A0A1X2GLZ2_9FUNG</name>
<dbReference type="SUPFAM" id="SSF51230">
    <property type="entry name" value="Single hybrid motif"/>
    <property type="match status" value="1"/>
</dbReference>
<gene>
    <name evidence="6" type="ORF">DM01DRAFT_1406397</name>
</gene>
<dbReference type="InterPro" id="IPR045257">
    <property type="entry name" value="E2/Pdx1"/>
</dbReference>
<protein>
    <recommendedName>
        <fullName evidence="8">Single hybrid motif-containing protein</fullName>
    </recommendedName>
</protein>
<dbReference type="CDD" id="cd06849">
    <property type="entry name" value="lipoyl_domain"/>
    <property type="match status" value="1"/>
</dbReference>
<dbReference type="PROSITE" id="PS00189">
    <property type="entry name" value="LIPOYL"/>
    <property type="match status" value="1"/>
</dbReference>
<evidence type="ECO:0000259" key="5">
    <source>
        <dbReference type="PROSITE" id="PS51826"/>
    </source>
</evidence>
<organism evidence="6 7">
    <name type="scientific">Hesseltinella vesiculosa</name>
    <dbReference type="NCBI Taxonomy" id="101127"/>
    <lineage>
        <taxon>Eukaryota</taxon>
        <taxon>Fungi</taxon>
        <taxon>Fungi incertae sedis</taxon>
        <taxon>Mucoromycota</taxon>
        <taxon>Mucoromycotina</taxon>
        <taxon>Mucoromycetes</taxon>
        <taxon>Mucorales</taxon>
        <taxon>Cunninghamellaceae</taxon>
        <taxon>Hesseltinella</taxon>
    </lineage>
</organism>
<dbReference type="InterPro" id="IPR036625">
    <property type="entry name" value="E3-bd_dom_sf"/>
</dbReference>
<dbReference type="SUPFAM" id="SSF47005">
    <property type="entry name" value="Peripheral subunit-binding domain of 2-oxo acid dehydrogenase complex"/>
    <property type="match status" value="1"/>
</dbReference>
<dbReference type="Proteomes" id="UP000242146">
    <property type="component" value="Unassembled WGS sequence"/>
</dbReference>
<feature type="domain" description="Lipoyl-binding" evidence="4">
    <location>
        <begin position="1"/>
        <end position="68"/>
    </location>
</feature>
<evidence type="ECO:0000313" key="7">
    <source>
        <dbReference type="Proteomes" id="UP000242146"/>
    </source>
</evidence>
<sequence>MSPTMTEGTIHQWKIKEGQAFSAGDILLELETDKAQIDVEAPDDGVMAKIIMGDGQKGAVNSLIALLAEEGDDLSNVEIPQDDAPAPAAAAVEEKQQAAPAVNVAVALTPMDHHALDTSGLKKPLSPSVLGLVLRHHIKDLSAIKASGPGGRILKGDVLGHLGLIAPQPAPKPRHSVAPPRDQIEFAKPAQVEEKVKTPAKLVVPDYIERQITFDALFGFRDQLNVSNGSNVTVNDLVAEAATRALQEVNGGKLPKRNDKGVVYQTLPSAFASKIFHLAAPTYDFITDSYGGSKPFVLQIKGVQRQQGRQPESMVDIIDFLGGQDKKPAARSVTLKSQWGPAAAGPRYPIDIQLKGSKQISGDKKAKDFLDRLEYYIRHPEEILA</sequence>
<evidence type="ECO:0008006" key="8">
    <source>
        <dbReference type="Google" id="ProtNLM"/>
    </source>
</evidence>
<keyword evidence="3" id="KW-0809">Transit peptide</keyword>
<evidence type="ECO:0000256" key="3">
    <source>
        <dbReference type="ARBA" id="ARBA00022946"/>
    </source>
</evidence>
<evidence type="ECO:0000256" key="2">
    <source>
        <dbReference type="ARBA" id="ARBA00022823"/>
    </source>
</evidence>
<evidence type="ECO:0000256" key="1">
    <source>
        <dbReference type="ARBA" id="ARBA00007317"/>
    </source>
</evidence>
<dbReference type="PANTHER" id="PTHR23151">
    <property type="entry name" value="DIHYDROLIPOAMIDE ACETYL/SUCCINYL-TRANSFERASE-RELATED"/>
    <property type="match status" value="1"/>
</dbReference>
<reference evidence="6 7" key="1">
    <citation type="submission" date="2016-07" db="EMBL/GenBank/DDBJ databases">
        <title>Pervasive Adenine N6-methylation of Active Genes in Fungi.</title>
        <authorList>
            <consortium name="DOE Joint Genome Institute"/>
            <person name="Mondo S.J."/>
            <person name="Dannebaum R.O."/>
            <person name="Kuo R.C."/>
            <person name="Labutti K."/>
            <person name="Haridas S."/>
            <person name="Kuo A."/>
            <person name="Salamov A."/>
            <person name="Ahrendt S.R."/>
            <person name="Lipzen A."/>
            <person name="Sullivan W."/>
            <person name="Andreopoulos W.B."/>
            <person name="Clum A."/>
            <person name="Lindquist E."/>
            <person name="Daum C."/>
            <person name="Ramamoorthy G.K."/>
            <person name="Gryganskyi A."/>
            <person name="Culley D."/>
            <person name="Magnuson J.K."/>
            <person name="James T.Y."/>
            <person name="O'Malley M.A."/>
            <person name="Stajich J.E."/>
            <person name="Spatafora J.W."/>
            <person name="Visel A."/>
            <person name="Grigoriev I.V."/>
        </authorList>
    </citation>
    <scope>NUCLEOTIDE SEQUENCE [LARGE SCALE GENOMIC DNA]</scope>
    <source>
        <strain evidence="6 7">NRRL 3301</strain>
    </source>
</reference>
<dbReference type="Gene3D" id="2.40.50.100">
    <property type="match status" value="1"/>
</dbReference>
<dbReference type="AlphaFoldDB" id="A0A1X2GLZ2"/>
<dbReference type="InterPro" id="IPR011053">
    <property type="entry name" value="Single_hybrid_motif"/>
</dbReference>
<evidence type="ECO:0000259" key="4">
    <source>
        <dbReference type="PROSITE" id="PS50968"/>
    </source>
</evidence>
<feature type="domain" description="Peripheral subunit-binding (PSBD)" evidence="5">
    <location>
        <begin position="124"/>
        <end position="162"/>
    </location>
</feature>
<dbReference type="OrthoDB" id="537444at2759"/>
<dbReference type="InterPro" id="IPR000089">
    <property type="entry name" value="Biotin_lipoyl"/>
</dbReference>
<dbReference type="STRING" id="101127.A0A1X2GLZ2"/>
<dbReference type="GO" id="GO:0045254">
    <property type="term" value="C:pyruvate dehydrogenase complex"/>
    <property type="evidence" value="ECO:0007669"/>
    <property type="project" value="InterPro"/>
</dbReference>
<dbReference type="Pfam" id="PF02817">
    <property type="entry name" value="E3_binding"/>
    <property type="match status" value="1"/>
</dbReference>
<comment type="caution">
    <text evidence="6">The sequence shown here is derived from an EMBL/GenBank/DDBJ whole genome shotgun (WGS) entry which is preliminary data.</text>
</comment>
<dbReference type="EMBL" id="MCGT01000009">
    <property type="protein sequence ID" value="ORX56959.1"/>
    <property type="molecule type" value="Genomic_DNA"/>
</dbReference>
<evidence type="ECO:0000313" key="6">
    <source>
        <dbReference type="EMBL" id="ORX56959.1"/>
    </source>
</evidence>
<comment type="similarity">
    <text evidence="1">Belongs to the 2-oxoacid dehydrogenase family.</text>
</comment>
<keyword evidence="7" id="KW-1185">Reference proteome</keyword>
<dbReference type="PANTHER" id="PTHR23151:SF82">
    <property type="entry name" value="PYRUVATE DEHYDROGENASE COMPLEX PROTEIN X COMPONENT, MITOCHONDRIAL"/>
    <property type="match status" value="1"/>
</dbReference>
<keyword evidence="2" id="KW-0450">Lipoyl</keyword>
<dbReference type="GO" id="GO:0006086">
    <property type="term" value="P:pyruvate decarboxylation to acetyl-CoA"/>
    <property type="evidence" value="ECO:0007669"/>
    <property type="project" value="InterPro"/>
</dbReference>
<dbReference type="GO" id="GO:0004742">
    <property type="term" value="F:dihydrolipoyllysine-residue acetyltransferase activity"/>
    <property type="evidence" value="ECO:0007669"/>
    <property type="project" value="TreeGrafter"/>
</dbReference>
<dbReference type="PROSITE" id="PS51826">
    <property type="entry name" value="PSBD"/>
    <property type="match status" value="1"/>
</dbReference>
<proteinExistence type="inferred from homology"/>